<dbReference type="Proteomes" id="UP000019222">
    <property type="component" value="Chromosome"/>
</dbReference>
<dbReference type="HOGENOM" id="CLU_1934515_0_0_11"/>
<dbReference type="EMBL" id="CP004353">
    <property type="protein sequence ID" value="AHI22504.1"/>
    <property type="molecule type" value="Genomic_DNA"/>
</dbReference>
<dbReference type="RefSeq" id="WP_025252538.1">
    <property type="nucleotide sequence ID" value="NZ_CP004353.1"/>
</dbReference>
<gene>
    <name evidence="1" type="ORF">B843_05595</name>
</gene>
<organism evidence="1 2">
    <name type="scientific">Corynebacterium vitaeruminis DSM 20294</name>
    <dbReference type="NCBI Taxonomy" id="1224164"/>
    <lineage>
        <taxon>Bacteria</taxon>
        <taxon>Bacillati</taxon>
        <taxon>Actinomycetota</taxon>
        <taxon>Actinomycetes</taxon>
        <taxon>Mycobacteriales</taxon>
        <taxon>Corynebacteriaceae</taxon>
        <taxon>Corynebacterium</taxon>
    </lineage>
</organism>
<protein>
    <submittedName>
        <fullName evidence="1">Uncharacterized protein</fullName>
    </submittedName>
</protein>
<sequence length="130" mass="14320">MTISHFGNTEPLRLVDICTFDLIAEIVSSFSTTEVYSILNALANAGKYDAVVWAMYNWVRNDPDSRMLIPQADDPHPTLTAECPTEDFSFSIAAPYAELETLSGFHEIVGEERTLMRLGESALKSQSAGS</sequence>
<reference evidence="1 2" key="1">
    <citation type="submission" date="2013-02" db="EMBL/GenBank/DDBJ databases">
        <title>The complete genome sequence of Corynebacterium vitaeruminis DSM 20294.</title>
        <authorList>
            <person name="Ruckert C."/>
            <person name="Albersmeier A."/>
            <person name="Kalinowski J."/>
        </authorList>
    </citation>
    <scope>NUCLEOTIDE SEQUENCE [LARGE SCALE GENOMIC DNA]</scope>
    <source>
        <strain evidence="2">ATCC 10234</strain>
    </source>
</reference>
<keyword evidence="2" id="KW-1185">Reference proteome</keyword>
<accession>W5Y0Q7</accession>
<dbReference type="PATRIC" id="fig|1224164.3.peg.1118"/>
<evidence type="ECO:0000313" key="2">
    <source>
        <dbReference type="Proteomes" id="UP000019222"/>
    </source>
</evidence>
<dbReference type="AlphaFoldDB" id="W5Y0Q7"/>
<proteinExistence type="predicted"/>
<name>W5Y0Q7_9CORY</name>
<evidence type="ECO:0000313" key="1">
    <source>
        <dbReference type="EMBL" id="AHI22504.1"/>
    </source>
</evidence>
<dbReference type="KEGG" id="cvt:B843_05595"/>